<keyword evidence="2" id="KW-0808">Transferase</keyword>
<gene>
    <name evidence="2" type="ORF">GGR00_002854</name>
</gene>
<evidence type="ECO:0000313" key="2">
    <source>
        <dbReference type="EMBL" id="MBB6355055.1"/>
    </source>
</evidence>
<dbReference type="InterPro" id="IPR001173">
    <property type="entry name" value="Glyco_trans_2-like"/>
</dbReference>
<dbReference type="PANTHER" id="PTHR43685">
    <property type="entry name" value="GLYCOSYLTRANSFERASE"/>
    <property type="match status" value="1"/>
</dbReference>
<dbReference type="SUPFAM" id="SSF53448">
    <property type="entry name" value="Nucleotide-diphospho-sugar transferases"/>
    <property type="match status" value="1"/>
</dbReference>
<sequence>MSGTDVCVIIAARNAAETITTAITSALLEPEVAEVVVVDDASTDATEAVARAADDGSGRLVVLRLDVNRGPSFARNMAIRNSRSALISILDADDFILPGRFANLVAGDDWDLVADNIVFVEHASVRDVLAGDIAQFDADPAQLDFAQFIAGNISSRGVQRGELGFLKPVMRREMLERTGLGYDENLRLGEDYALYAGAMLAGARFKFIRSCGYCAVVRPNSLSGQHRTEDLRRLADADLGLLAQPGLATQHQRVLRRHERHVRDKYRLRRFLDLKAADGLAAAAKFAMASPANFLAVVRGVAMDKFDALTGSGSVSPAREPRLRYLMAAENAGART</sequence>
<dbReference type="EMBL" id="JACHOU010000006">
    <property type="protein sequence ID" value="MBB6355055.1"/>
    <property type="molecule type" value="Genomic_DNA"/>
</dbReference>
<protein>
    <submittedName>
        <fullName evidence="2">Succinoglycan biosynthesis protein ExoU</fullName>
        <ecNumber evidence="2">2.4.-.-</ecNumber>
    </submittedName>
</protein>
<dbReference type="EC" id="2.4.-.-" evidence="2"/>
<dbReference type="InterPro" id="IPR029044">
    <property type="entry name" value="Nucleotide-diphossugar_trans"/>
</dbReference>
<dbReference type="GO" id="GO:0016757">
    <property type="term" value="F:glycosyltransferase activity"/>
    <property type="evidence" value="ECO:0007669"/>
    <property type="project" value="UniProtKB-KW"/>
</dbReference>
<dbReference type="Proteomes" id="UP000536262">
    <property type="component" value="Unassembled WGS sequence"/>
</dbReference>
<proteinExistence type="predicted"/>
<dbReference type="Pfam" id="PF00535">
    <property type="entry name" value="Glycos_transf_2"/>
    <property type="match status" value="1"/>
</dbReference>
<dbReference type="AlphaFoldDB" id="A0A7X0F8L7"/>
<accession>A0A7X0F8L7</accession>
<organism evidence="2 3">
    <name type="scientific">Aminobacter aganoensis</name>
    <dbReference type="NCBI Taxonomy" id="83264"/>
    <lineage>
        <taxon>Bacteria</taxon>
        <taxon>Pseudomonadati</taxon>
        <taxon>Pseudomonadota</taxon>
        <taxon>Alphaproteobacteria</taxon>
        <taxon>Hyphomicrobiales</taxon>
        <taxon>Phyllobacteriaceae</taxon>
        <taxon>Aminobacter</taxon>
    </lineage>
</organism>
<name>A0A7X0F8L7_9HYPH</name>
<evidence type="ECO:0000313" key="3">
    <source>
        <dbReference type="Proteomes" id="UP000536262"/>
    </source>
</evidence>
<dbReference type="CDD" id="cd00761">
    <property type="entry name" value="Glyco_tranf_GTA_type"/>
    <property type="match status" value="1"/>
</dbReference>
<keyword evidence="3" id="KW-1185">Reference proteome</keyword>
<comment type="caution">
    <text evidence="2">The sequence shown here is derived from an EMBL/GenBank/DDBJ whole genome shotgun (WGS) entry which is preliminary data.</text>
</comment>
<keyword evidence="2" id="KW-0328">Glycosyltransferase</keyword>
<evidence type="ECO:0000259" key="1">
    <source>
        <dbReference type="Pfam" id="PF00535"/>
    </source>
</evidence>
<reference evidence="2 3" key="1">
    <citation type="submission" date="2020-08" db="EMBL/GenBank/DDBJ databases">
        <title>Genomic Encyclopedia of Type Strains, Phase IV (KMG-IV): sequencing the most valuable type-strain genomes for metagenomic binning, comparative biology and taxonomic classification.</title>
        <authorList>
            <person name="Goeker M."/>
        </authorList>
    </citation>
    <scope>NUCLEOTIDE SEQUENCE [LARGE SCALE GENOMIC DNA]</scope>
    <source>
        <strain evidence="2 3">DSM 7051</strain>
    </source>
</reference>
<dbReference type="RefSeq" id="WP_055976119.1">
    <property type="nucleotide sequence ID" value="NZ_BAABEG010000001.1"/>
</dbReference>
<dbReference type="PANTHER" id="PTHR43685:SF2">
    <property type="entry name" value="GLYCOSYLTRANSFERASE 2-LIKE DOMAIN-CONTAINING PROTEIN"/>
    <property type="match status" value="1"/>
</dbReference>
<dbReference type="InterPro" id="IPR050834">
    <property type="entry name" value="Glycosyltransf_2"/>
</dbReference>
<dbReference type="Gene3D" id="3.90.550.10">
    <property type="entry name" value="Spore Coat Polysaccharide Biosynthesis Protein SpsA, Chain A"/>
    <property type="match status" value="1"/>
</dbReference>
<feature type="domain" description="Glycosyltransferase 2-like" evidence="1">
    <location>
        <begin position="7"/>
        <end position="118"/>
    </location>
</feature>